<dbReference type="SUPFAM" id="SSF56935">
    <property type="entry name" value="Porins"/>
    <property type="match status" value="1"/>
</dbReference>
<evidence type="ECO:0000256" key="14">
    <source>
        <dbReference type="SAM" id="MobiDB-lite"/>
    </source>
</evidence>
<dbReference type="InterPro" id="IPR010916">
    <property type="entry name" value="TonB_box_CS"/>
</dbReference>
<evidence type="ECO:0000259" key="16">
    <source>
        <dbReference type="Pfam" id="PF00593"/>
    </source>
</evidence>
<evidence type="ECO:0000313" key="19">
    <source>
        <dbReference type="Proteomes" id="UP001501727"/>
    </source>
</evidence>
<keyword evidence="9 11" id="KW-0472">Membrane</keyword>
<keyword evidence="19" id="KW-1185">Reference proteome</keyword>
<evidence type="ECO:0000256" key="11">
    <source>
        <dbReference type="PROSITE-ProRule" id="PRU01360"/>
    </source>
</evidence>
<evidence type="ECO:0000256" key="7">
    <source>
        <dbReference type="ARBA" id="ARBA00023065"/>
    </source>
</evidence>
<keyword evidence="15" id="KW-0732">Signal</keyword>
<keyword evidence="18" id="KW-0675">Receptor</keyword>
<name>A0ABP7N023_9GAMM</name>
<proteinExistence type="inferred from homology"/>
<keyword evidence="7" id="KW-0406">Ion transport</keyword>
<dbReference type="Proteomes" id="UP001501727">
    <property type="component" value="Unassembled WGS sequence"/>
</dbReference>
<evidence type="ECO:0000313" key="18">
    <source>
        <dbReference type="EMBL" id="GAA3933737.1"/>
    </source>
</evidence>
<keyword evidence="5 11" id="KW-0812">Transmembrane</keyword>
<dbReference type="Pfam" id="PF07715">
    <property type="entry name" value="Plug"/>
    <property type="match status" value="1"/>
</dbReference>
<keyword evidence="10 11" id="KW-0998">Cell outer membrane</keyword>
<evidence type="ECO:0000256" key="4">
    <source>
        <dbReference type="ARBA" id="ARBA00022496"/>
    </source>
</evidence>
<evidence type="ECO:0000256" key="10">
    <source>
        <dbReference type="ARBA" id="ARBA00023237"/>
    </source>
</evidence>
<organism evidence="18 19">
    <name type="scientific">Luteimonas lutimaris</name>
    <dbReference type="NCBI Taxonomy" id="698645"/>
    <lineage>
        <taxon>Bacteria</taxon>
        <taxon>Pseudomonadati</taxon>
        <taxon>Pseudomonadota</taxon>
        <taxon>Gammaproteobacteria</taxon>
        <taxon>Lysobacterales</taxon>
        <taxon>Lysobacteraceae</taxon>
        <taxon>Luteimonas</taxon>
    </lineage>
</organism>
<comment type="caution">
    <text evidence="18">The sequence shown here is derived from an EMBL/GenBank/DDBJ whole genome shotgun (WGS) entry which is preliminary data.</text>
</comment>
<dbReference type="PROSITE" id="PS52016">
    <property type="entry name" value="TONB_DEPENDENT_REC_3"/>
    <property type="match status" value="1"/>
</dbReference>
<sequence length="771" mass="83093">MIASASVAALLAMPVSVLAQATTDASDAQAASTGDQGEGEREPGQASAQDLDTVIVTATRRSEPLKDVPLSVSVLSQEELDEKGVVGYEGLAYETPGVVLNRASANFNNFTARGIATNGYGAGLQSAVAIYIDELPISANGNSTILDPSLYDVERVEFLRGPQGTLFGSGSLAGALRILSHSPDPGGFDASFLADVGVTGSSSLRQRYNAMLNVPLVKDTMALRVVGFTRDEEGYIDNLGTGIDDANSLKSSGGRATLLWEPTDRLSLEARISREKSTPEDSSLINPDLGMDKRFSDRPDKFTGTMTNYNLTLGYQFDKATLTSSSTWSDYDALFNVDLAGTYGQAFAFALDAPAEYSSFVQEVRLVSDTGGPWDWVLGGFYYERDRDVFFNYRSNEEYLAQSGITGLPDEYYQKFHSFDVTTEKALFGQLTYRFTDDAWATAGLRYGSIESQGFTREGGYSSDYLTLAYYCAFLDICGLPVTITPVQAATGLVAKETGPSYRLSASWRPVPSITTYAAVATGFRAPVVNARAGLSSALDPDDIVIPAGADSDELTNYELGMKGRWLDGRLAANLALYYIDWNDIQVQANRVSDQVQFATNIGGAYSRGVEFELMAMPALGWTFMLNAALNRARVDTLTPGEAAISGAVSGARLAGPDFSGSMTVKYDFDWIRDSVASASLAVVHVGSFPGSFPNVPGQPGVVSPTFDYTDSYTVVNGSLAAAFEHYTFGLYVENLFDDRSVTYVHPEAFLDGRYGVLRPRTVGVRVGYKF</sequence>
<dbReference type="InterPro" id="IPR000531">
    <property type="entry name" value="Beta-barrel_TonB"/>
</dbReference>
<accession>A0ABP7N023</accession>
<dbReference type="InterPro" id="IPR012910">
    <property type="entry name" value="Plug_dom"/>
</dbReference>
<keyword evidence="2 11" id="KW-0813">Transport</keyword>
<feature type="signal peptide" evidence="15">
    <location>
        <begin position="1"/>
        <end position="19"/>
    </location>
</feature>
<comment type="subcellular location">
    <subcellularLocation>
        <location evidence="1 11">Cell outer membrane</location>
        <topology evidence="1 11">Multi-pass membrane protein</topology>
    </subcellularLocation>
</comment>
<feature type="chain" id="PRO_5046965410" evidence="15">
    <location>
        <begin position="20"/>
        <end position="771"/>
    </location>
</feature>
<dbReference type="InterPro" id="IPR036942">
    <property type="entry name" value="Beta-barrel_TonB_sf"/>
</dbReference>
<evidence type="ECO:0000256" key="12">
    <source>
        <dbReference type="PROSITE-ProRule" id="PRU10143"/>
    </source>
</evidence>
<feature type="short sequence motif" description="TonB box" evidence="12">
    <location>
        <begin position="53"/>
        <end position="59"/>
    </location>
</feature>
<evidence type="ECO:0000256" key="15">
    <source>
        <dbReference type="SAM" id="SignalP"/>
    </source>
</evidence>
<feature type="domain" description="TonB-dependent receptor-like beta-barrel" evidence="16">
    <location>
        <begin position="294"/>
        <end position="736"/>
    </location>
</feature>
<dbReference type="Pfam" id="PF00593">
    <property type="entry name" value="TonB_dep_Rec_b-barrel"/>
    <property type="match status" value="1"/>
</dbReference>
<gene>
    <name evidence="18" type="ORF">GCM10022229_29590</name>
</gene>
<dbReference type="PANTHER" id="PTHR32552">
    <property type="entry name" value="FERRICHROME IRON RECEPTOR-RELATED"/>
    <property type="match status" value="1"/>
</dbReference>
<dbReference type="InterPro" id="IPR039426">
    <property type="entry name" value="TonB-dep_rcpt-like"/>
</dbReference>
<dbReference type="Gene3D" id="2.40.170.20">
    <property type="entry name" value="TonB-dependent receptor, beta-barrel domain"/>
    <property type="match status" value="1"/>
</dbReference>
<dbReference type="PANTHER" id="PTHR32552:SF81">
    <property type="entry name" value="TONB-DEPENDENT OUTER MEMBRANE RECEPTOR"/>
    <property type="match status" value="1"/>
</dbReference>
<keyword evidence="3 11" id="KW-1134">Transmembrane beta strand</keyword>
<evidence type="ECO:0000256" key="2">
    <source>
        <dbReference type="ARBA" id="ARBA00022448"/>
    </source>
</evidence>
<evidence type="ECO:0000256" key="13">
    <source>
        <dbReference type="RuleBase" id="RU003357"/>
    </source>
</evidence>
<dbReference type="PROSITE" id="PS00430">
    <property type="entry name" value="TONB_DEPENDENT_REC_1"/>
    <property type="match status" value="1"/>
</dbReference>
<feature type="region of interest" description="Disordered" evidence="14">
    <location>
        <begin position="26"/>
        <end position="49"/>
    </location>
</feature>
<evidence type="ECO:0000256" key="9">
    <source>
        <dbReference type="ARBA" id="ARBA00023136"/>
    </source>
</evidence>
<evidence type="ECO:0000256" key="3">
    <source>
        <dbReference type="ARBA" id="ARBA00022452"/>
    </source>
</evidence>
<reference evidence="19" key="1">
    <citation type="journal article" date="2019" name="Int. J. Syst. Evol. Microbiol.">
        <title>The Global Catalogue of Microorganisms (GCM) 10K type strain sequencing project: providing services to taxonomists for standard genome sequencing and annotation.</title>
        <authorList>
            <consortium name="The Broad Institute Genomics Platform"/>
            <consortium name="The Broad Institute Genome Sequencing Center for Infectious Disease"/>
            <person name="Wu L."/>
            <person name="Ma J."/>
        </authorList>
    </citation>
    <scope>NUCLEOTIDE SEQUENCE [LARGE SCALE GENOMIC DNA]</scope>
    <source>
        <strain evidence="19">JCM 16916</strain>
    </source>
</reference>
<keyword evidence="4" id="KW-0410">Iron transport</keyword>
<evidence type="ECO:0000256" key="6">
    <source>
        <dbReference type="ARBA" id="ARBA00023004"/>
    </source>
</evidence>
<protein>
    <submittedName>
        <fullName evidence="18">TonB-dependent receptor</fullName>
    </submittedName>
</protein>
<keyword evidence="6" id="KW-0408">Iron</keyword>
<evidence type="ECO:0000256" key="8">
    <source>
        <dbReference type="ARBA" id="ARBA00023077"/>
    </source>
</evidence>
<keyword evidence="8 12" id="KW-0798">TonB box</keyword>
<feature type="domain" description="TonB-dependent receptor plug" evidence="17">
    <location>
        <begin position="65"/>
        <end position="175"/>
    </location>
</feature>
<evidence type="ECO:0000256" key="5">
    <source>
        <dbReference type="ARBA" id="ARBA00022692"/>
    </source>
</evidence>
<evidence type="ECO:0000259" key="17">
    <source>
        <dbReference type="Pfam" id="PF07715"/>
    </source>
</evidence>
<dbReference type="EMBL" id="BAAAZU010000031">
    <property type="protein sequence ID" value="GAA3933737.1"/>
    <property type="molecule type" value="Genomic_DNA"/>
</dbReference>
<evidence type="ECO:0000256" key="1">
    <source>
        <dbReference type="ARBA" id="ARBA00004571"/>
    </source>
</evidence>
<comment type="similarity">
    <text evidence="11 13">Belongs to the TonB-dependent receptor family.</text>
</comment>